<dbReference type="GO" id="GO:0005829">
    <property type="term" value="C:cytosol"/>
    <property type="evidence" value="ECO:0007669"/>
    <property type="project" value="TreeGrafter"/>
</dbReference>
<dbReference type="GO" id="GO:0010181">
    <property type="term" value="F:FMN binding"/>
    <property type="evidence" value="ECO:0007669"/>
    <property type="project" value="InterPro"/>
</dbReference>
<dbReference type="PANTHER" id="PTHR22893:SF91">
    <property type="entry name" value="NADPH DEHYDROGENASE 2-RELATED"/>
    <property type="match status" value="1"/>
</dbReference>
<keyword evidence="3" id="KW-0560">Oxidoreductase</keyword>
<dbReference type="EMBL" id="FOOT01000003">
    <property type="protein sequence ID" value="SFG61136.1"/>
    <property type="molecule type" value="Genomic_DNA"/>
</dbReference>
<comment type="similarity">
    <text evidence="2">Belongs to the NADH:flavin oxidoreductase/NADH oxidase family.</text>
</comment>
<dbReference type="FunFam" id="3.20.20.70:FF:000059">
    <property type="entry name" value="N-ethylmaleimide reductase, FMN-linked"/>
    <property type="match status" value="1"/>
</dbReference>
<reference evidence="6" key="1">
    <citation type="submission" date="2016-10" db="EMBL/GenBank/DDBJ databases">
        <authorList>
            <person name="Varghese N."/>
            <person name="Submissions S."/>
        </authorList>
    </citation>
    <scope>NUCLEOTIDE SEQUENCE [LARGE SCALE GENOMIC DNA]</scope>
    <source>
        <strain evidence="6">LP51</strain>
    </source>
</reference>
<comment type="cofactor">
    <cofactor evidence="1">
        <name>FMN</name>
        <dbReference type="ChEBI" id="CHEBI:58210"/>
    </cofactor>
</comment>
<dbReference type="Proteomes" id="UP000198724">
    <property type="component" value="Unassembled WGS sequence"/>
</dbReference>
<dbReference type="AlphaFoldDB" id="A0A1I2TF14"/>
<dbReference type="Pfam" id="PF00724">
    <property type="entry name" value="Oxidored_FMN"/>
    <property type="match status" value="1"/>
</dbReference>
<dbReference type="PANTHER" id="PTHR22893">
    <property type="entry name" value="NADH OXIDOREDUCTASE-RELATED"/>
    <property type="match status" value="1"/>
</dbReference>
<accession>A0A1I2TF14</accession>
<dbReference type="Gene3D" id="3.20.20.70">
    <property type="entry name" value="Aldolase class I"/>
    <property type="match status" value="1"/>
</dbReference>
<dbReference type="SUPFAM" id="SSF51395">
    <property type="entry name" value="FMN-linked oxidoreductases"/>
    <property type="match status" value="1"/>
</dbReference>
<dbReference type="InterPro" id="IPR045247">
    <property type="entry name" value="Oye-like"/>
</dbReference>
<gene>
    <name evidence="5" type="ORF">SAMN05421739_10318</name>
</gene>
<evidence type="ECO:0000256" key="1">
    <source>
        <dbReference type="ARBA" id="ARBA00001917"/>
    </source>
</evidence>
<evidence type="ECO:0000313" key="6">
    <source>
        <dbReference type="Proteomes" id="UP000198724"/>
    </source>
</evidence>
<name>A0A1I2TF14_9BACT</name>
<evidence type="ECO:0000256" key="3">
    <source>
        <dbReference type="ARBA" id="ARBA00023002"/>
    </source>
</evidence>
<dbReference type="InterPro" id="IPR001155">
    <property type="entry name" value="OxRdtase_FMN_N"/>
</dbReference>
<evidence type="ECO:0000313" key="5">
    <source>
        <dbReference type="EMBL" id="SFG61136.1"/>
    </source>
</evidence>
<organism evidence="5 6">
    <name type="scientific">Pontibacter chinhatensis</name>
    <dbReference type="NCBI Taxonomy" id="1436961"/>
    <lineage>
        <taxon>Bacteria</taxon>
        <taxon>Pseudomonadati</taxon>
        <taxon>Bacteroidota</taxon>
        <taxon>Cytophagia</taxon>
        <taxon>Cytophagales</taxon>
        <taxon>Hymenobacteraceae</taxon>
        <taxon>Pontibacter</taxon>
    </lineage>
</organism>
<dbReference type="CDD" id="cd02933">
    <property type="entry name" value="OYE_like_FMN"/>
    <property type="match status" value="1"/>
</dbReference>
<protein>
    <submittedName>
        <fullName evidence="5">N-ethylmaleimide reductase</fullName>
    </submittedName>
</protein>
<feature type="domain" description="NADH:flavin oxidoreductase/NADH oxidase N-terminal" evidence="4">
    <location>
        <begin position="27"/>
        <end position="361"/>
    </location>
</feature>
<proteinExistence type="inferred from homology"/>
<dbReference type="InterPro" id="IPR013785">
    <property type="entry name" value="Aldolase_TIM"/>
</dbReference>
<sequence>MRKIVQAGELLNFLPLQLSNYIMSQPLLKPITLGDLTLKNRVVMAPMTRSRADNEDNAANDLMATYYAQRASAGLIISEGSQISKQAVGYINTPGIYSAEQVAGWKKITEAVHAEGGKIFLQLWHVGRMSHPDFHGGKLPVAPSPINPNDKAFTPEGFKDTVTPHELTIPEIKQIVQDFKTAARNAIDAGFDGVEVHGSNGYLLHQFFVSTANVRTDAYGGSVENRARILFEVLDAIKEVVPQHRIGVRLNPSMHGAFGITVNEDTIPTFDYIVEQLNKYNLAYAHLTEASPANKDVPHIEPQVAKRYRPKYKGNLIINGGFTQETGNKVIADGDADMVAFGVPFIGNPDLVERFAQNAELQQPDQSKFYASGPEGYVDYPTLAEVEA</sequence>
<dbReference type="GO" id="GO:0016628">
    <property type="term" value="F:oxidoreductase activity, acting on the CH-CH group of donors, NAD or NADP as acceptor"/>
    <property type="evidence" value="ECO:0007669"/>
    <property type="project" value="UniProtKB-ARBA"/>
</dbReference>
<dbReference type="STRING" id="1436961.SAMN05421739_10318"/>
<evidence type="ECO:0000259" key="4">
    <source>
        <dbReference type="Pfam" id="PF00724"/>
    </source>
</evidence>
<keyword evidence="6" id="KW-1185">Reference proteome</keyword>
<evidence type="ECO:0000256" key="2">
    <source>
        <dbReference type="ARBA" id="ARBA00005979"/>
    </source>
</evidence>